<evidence type="ECO:0000256" key="4">
    <source>
        <dbReference type="ARBA" id="ARBA00023125"/>
    </source>
</evidence>
<name>A0A239HRM7_9FIRM</name>
<evidence type="ECO:0000256" key="1">
    <source>
        <dbReference type="ARBA" id="ARBA00002190"/>
    </source>
</evidence>
<keyword evidence="7" id="KW-0472">Membrane</keyword>
<keyword evidence="5 6" id="KW-0233">DNA recombination</keyword>
<organism evidence="8 9">
    <name type="scientific">Anaerovirgula multivorans</name>
    <dbReference type="NCBI Taxonomy" id="312168"/>
    <lineage>
        <taxon>Bacteria</taxon>
        <taxon>Bacillati</taxon>
        <taxon>Bacillota</taxon>
        <taxon>Clostridia</taxon>
        <taxon>Peptostreptococcales</taxon>
        <taxon>Natronincolaceae</taxon>
        <taxon>Anaerovirgula</taxon>
    </lineage>
</organism>
<feature type="transmembrane region" description="Helical" evidence="7">
    <location>
        <begin position="27"/>
        <end position="48"/>
    </location>
</feature>
<proteinExistence type="inferred from homology"/>
<dbReference type="EMBL" id="FZOJ01000023">
    <property type="protein sequence ID" value="SNS82934.1"/>
    <property type="molecule type" value="Genomic_DNA"/>
</dbReference>
<evidence type="ECO:0000313" key="9">
    <source>
        <dbReference type="Proteomes" id="UP000198304"/>
    </source>
</evidence>
<evidence type="ECO:0000313" key="8">
    <source>
        <dbReference type="EMBL" id="SNS82934.1"/>
    </source>
</evidence>
<evidence type="ECO:0000256" key="7">
    <source>
        <dbReference type="SAM" id="Phobius"/>
    </source>
</evidence>
<protein>
    <recommendedName>
        <fullName evidence="6">Mutator family transposase</fullName>
    </recommendedName>
</protein>
<keyword evidence="3 6" id="KW-0815">Transposition</keyword>
<comment type="similarity">
    <text evidence="2 6">Belongs to the transposase mutator family.</text>
</comment>
<evidence type="ECO:0000256" key="5">
    <source>
        <dbReference type="ARBA" id="ARBA00023172"/>
    </source>
</evidence>
<keyword evidence="9" id="KW-1185">Reference proteome</keyword>
<evidence type="ECO:0000256" key="3">
    <source>
        <dbReference type="ARBA" id="ARBA00022578"/>
    </source>
</evidence>
<reference evidence="8 9" key="1">
    <citation type="submission" date="2017-06" db="EMBL/GenBank/DDBJ databases">
        <authorList>
            <person name="Kim H.J."/>
            <person name="Triplett B.A."/>
        </authorList>
    </citation>
    <scope>NUCLEOTIDE SEQUENCE [LARGE SCALE GENOMIC DNA]</scope>
    <source>
        <strain evidence="8 9">SCA</strain>
    </source>
</reference>
<keyword evidence="7" id="KW-1133">Transmembrane helix</keyword>
<dbReference type="InterPro" id="IPR001207">
    <property type="entry name" value="Transposase_mutator"/>
</dbReference>
<keyword evidence="4 6" id="KW-0238">DNA-binding</keyword>
<accession>A0A239HRM7</accession>
<dbReference type="GO" id="GO:0016020">
    <property type="term" value="C:membrane"/>
    <property type="evidence" value="ECO:0007669"/>
    <property type="project" value="InterPro"/>
</dbReference>
<dbReference type="PANTHER" id="PTHR33217">
    <property type="entry name" value="TRANSPOSASE FOR INSERTION SEQUENCE ELEMENT IS1081"/>
    <property type="match status" value="1"/>
</dbReference>
<dbReference type="Pfam" id="PF01554">
    <property type="entry name" value="MatE"/>
    <property type="match status" value="1"/>
</dbReference>
<gene>
    <name evidence="8" type="ORF">SAMN05446037_10232</name>
</gene>
<dbReference type="GO" id="GO:0003677">
    <property type="term" value="F:DNA binding"/>
    <property type="evidence" value="ECO:0007669"/>
    <property type="project" value="UniProtKB-UniRule"/>
</dbReference>
<dbReference type="GO" id="GO:0006313">
    <property type="term" value="P:DNA transposition"/>
    <property type="evidence" value="ECO:0007669"/>
    <property type="project" value="UniProtKB-UniRule"/>
</dbReference>
<evidence type="ECO:0000256" key="6">
    <source>
        <dbReference type="RuleBase" id="RU365089"/>
    </source>
</evidence>
<dbReference type="Pfam" id="PF00872">
    <property type="entry name" value="Transposase_mut"/>
    <property type="match status" value="1"/>
</dbReference>
<comment type="function">
    <text evidence="1 6">Required for the transposition of the insertion element.</text>
</comment>
<sequence>MIALTLSLCILFDTIFIGRGIGSEGLAVLNIALHVFNIFIASGLLLGIGRAITFSIDLGGKKVESARCIFTLTGLKEAIQAIYPHSEIQRCIIHQLRNSFKYISYKDLKEFSKDFKIVYTAINEQQHLENLHAVKDKWEEKYPYALKSWESATGMC</sequence>
<dbReference type="GO" id="GO:0042910">
    <property type="term" value="F:xenobiotic transmembrane transporter activity"/>
    <property type="evidence" value="ECO:0007669"/>
    <property type="project" value="InterPro"/>
</dbReference>
<dbReference type="PANTHER" id="PTHR33217:SF8">
    <property type="entry name" value="MUTATOR FAMILY TRANSPOSASE"/>
    <property type="match status" value="1"/>
</dbReference>
<dbReference type="OrthoDB" id="305360at2"/>
<keyword evidence="7" id="KW-0812">Transmembrane</keyword>
<dbReference type="GO" id="GO:0015297">
    <property type="term" value="F:antiporter activity"/>
    <property type="evidence" value="ECO:0007669"/>
    <property type="project" value="InterPro"/>
</dbReference>
<evidence type="ECO:0000256" key="2">
    <source>
        <dbReference type="ARBA" id="ARBA00010961"/>
    </source>
</evidence>
<dbReference type="InterPro" id="IPR002528">
    <property type="entry name" value="MATE_fam"/>
</dbReference>
<keyword evidence="6" id="KW-0814">Transposable element</keyword>
<dbReference type="GO" id="GO:0004803">
    <property type="term" value="F:transposase activity"/>
    <property type="evidence" value="ECO:0007669"/>
    <property type="project" value="UniProtKB-UniRule"/>
</dbReference>
<dbReference type="Proteomes" id="UP000198304">
    <property type="component" value="Unassembled WGS sequence"/>
</dbReference>
<dbReference type="AlphaFoldDB" id="A0A239HRM7"/>